<dbReference type="AlphaFoldDB" id="A8PC96"/>
<keyword evidence="3" id="KW-1185">Reference proteome</keyword>
<dbReference type="HOGENOM" id="CLU_457086_0_0_1"/>
<evidence type="ECO:0000256" key="1">
    <source>
        <dbReference type="SAM" id="MobiDB-lite"/>
    </source>
</evidence>
<sequence>MRRKGQLSPSSTRSLSLKAKKNLLRMPSHPVFDTGVQRLSPQIPKFTPTSSLGFINFNRPPSQLSIYDTKLDEDFLVPVKGLDSLPTHDLFASGLAMASTPFKTQGLFELEQSSPGAGASIVETYSIQQGADKLKTLTVSSPGSHSHPEEPVEETAAKEPENLEDLTESMSLTSVEDGEQCHHDLTERSSWITDSLISPPTIYLKGPRARPSFSCGSIFSDSRSGTNGTDSVNQTSSKGESGPFASVGQPPNKILELSSTREDREEVLPATPEAEGSKPLADNPPTRAPGSIARTRRGTVTQVPSAPPSIRRPRSGTITQDAHPVPSEILDPESGGARITRARSNTIRPAATTTTATGTLIGLQKATSPTLDDLAVFPTFAPDPEENSHGADEALGCSVHVDAEFDPEPVEVLVFASAPNPDVEDDIDDEPTLSAVQQASRSSDVDPLNLGYEPQPPLDIAQDDSPDDEAVGTSKPTSKRRNLRWAPGSMTTRKGKGKQQQQKQSGAKPKSAPKGLKKALGLLAKRDNSDSYDRSRSPSTDPIDFLSHLDDSEDHGDARVARARDDDGDVTGEKQAERPPKKKSLSVRWEDVVGAMG</sequence>
<dbReference type="InParanoid" id="A8PC96"/>
<feature type="compositionally biased region" description="Acidic residues" evidence="1">
    <location>
        <begin position="422"/>
        <end position="431"/>
    </location>
</feature>
<evidence type="ECO:0000313" key="2">
    <source>
        <dbReference type="EMBL" id="EAU81403.2"/>
    </source>
</evidence>
<evidence type="ECO:0000313" key="3">
    <source>
        <dbReference type="Proteomes" id="UP000001861"/>
    </source>
</evidence>
<accession>A8PC96</accession>
<dbReference type="VEuPathDB" id="FungiDB:CC1G_05233"/>
<dbReference type="GeneID" id="6016983"/>
<reference evidence="2 3" key="1">
    <citation type="journal article" date="2010" name="Proc. Natl. Acad. Sci. U.S.A.">
        <title>Insights into evolution of multicellular fungi from the assembled chromosomes of the mushroom Coprinopsis cinerea (Coprinus cinereus).</title>
        <authorList>
            <person name="Stajich J.E."/>
            <person name="Wilke S.K."/>
            <person name="Ahren D."/>
            <person name="Au C.H."/>
            <person name="Birren B.W."/>
            <person name="Borodovsky M."/>
            <person name="Burns C."/>
            <person name="Canback B."/>
            <person name="Casselton L.A."/>
            <person name="Cheng C.K."/>
            <person name="Deng J."/>
            <person name="Dietrich F.S."/>
            <person name="Fargo D.C."/>
            <person name="Farman M.L."/>
            <person name="Gathman A.C."/>
            <person name="Goldberg J."/>
            <person name="Guigo R."/>
            <person name="Hoegger P.J."/>
            <person name="Hooker J.B."/>
            <person name="Huggins A."/>
            <person name="James T.Y."/>
            <person name="Kamada T."/>
            <person name="Kilaru S."/>
            <person name="Kodira C."/>
            <person name="Kues U."/>
            <person name="Kupfer D."/>
            <person name="Kwan H.S."/>
            <person name="Lomsadze A."/>
            <person name="Li W."/>
            <person name="Lilly W.W."/>
            <person name="Ma L.J."/>
            <person name="Mackey A.J."/>
            <person name="Manning G."/>
            <person name="Martin F."/>
            <person name="Muraguchi H."/>
            <person name="Natvig D.O."/>
            <person name="Palmerini H."/>
            <person name="Ramesh M.A."/>
            <person name="Rehmeyer C.J."/>
            <person name="Roe B.A."/>
            <person name="Shenoy N."/>
            <person name="Stanke M."/>
            <person name="Ter-Hovhannisyan V."/>
            <person name="Tunlid A."/>
            <person name="Velagapudi R."/>
            <person name="Vision T.J."/>
            <person name="Zeng Q."/>
            <person name="Zolan M.E."/>
            <person name="Pukkila P.J."/>
        </authorList>
    </citation>
    <scope>NUCLEOTIDE SEQUENCE [LARGE SCALE GENOMIC DNA]</scope>
    <source>
        <strain evidence="3">Okayama-7 / 130 / ATCC MYA-4618 / FGSC 9003</strain>
    </source>
</reference>
<dbReference type="OMA" id="CHHDLTE"/>
<dbReference type="KEGG" id="cci:CC1G_05233"/>
<protein>
    <submittedName>
        <fullName evidence="2">Uncharacterized protein</fullName>
    </submittedName>
</protein>
<dbReference type="RefSeq" id="XP_001840347.2">
    <property type="nucleotide sequence ID" value="XM_001840295.2"/>
</dbReference>
<feature type="compositionally biased region" description="Polar residues" evidence="1">
    <location>
        <begin position="215"/>
        <end position="239"/>
    </location>
</feature>
<proteinExistence type="predicted"/>
<feature type="compositionally biased region" description="Basic and acidic residues" evidence="1">
    <location>
        <begin position="547"/>
        <end position="579"/>
    </location>
</feature>
<feature type="region of interest" description="Disordered" evidence="1">
    <location>
        <begin position="138"/>
        <end position="161"/>
    </location>
</feature>
<feature type="compositionally biased region" description="Acidic residues" evidence="1">
    <location>
        <begin position="461"/>
        <end position="470"/>
    </location>
</feature>
<dbReference type="Proteomes" id="UP000001861">
    <property type="component" value="Unassembled WGS sequence"/>
</dbReference>
<feature type="compositionally biased region" description="Basic and acidic residues" evidence="1">
    <location>
        <begin position="146"/>
        <end position="161"/>
    </location>
</feature>
<feature type="compositionally biased region" description="Basic and acidic residues" evidence="1">
    <location>
        <begin position="524"/>
        <end position="536"/>
    </location>
</feature>
<name>A8PC96_COPC7</name>
<dbReference type="EMBL" id="AACS02000011">
    <property type="protein sequence ID" value="EAU81403.2"/>
    <property type="molecule type" value="Genomic_DNA"/>
</dbReference>
<gene>
    <name evidence="2" type="ORF">CC1G_05233</name>
</gene>
<dbReference type="OrthoDB" id="3055857at2759"/>
<comment type="caution">
    <text evidence="2">The sequence shown here is derived from an EMBL/GenBank/DDBJ whole genome shotgun (WGS) entry which is preliminary data.</text>
</comment>
<organism evidence="2 3">
    <name type="scientific">Coprinopsis cinerea (strain Okayama-7 / 130 / ATCC MYA-4618 / FGSC 9003)</name>
    <name type="common">Inky cap fungus</name>
    <name type="synonym">Hormographiella aspergillata</name>
    <dbReference type="NCBI Taxonomy" id="240176"/>
    <lineage>
        <taxon>Eukaryota</taxon>
        <taxon>Fungi</taxon>
        <taxon>Dikarya</taxon>
        <taxon>Basidiomycota</taxon>
        <taxon>Agaricomycotina</taxon>
        <taxon>Agaricomycetes</taxon>
        <taxon>Agaricomycetidae</taxon>
        <taxon>Agaricales</taxon>
        <taxon>Agaricineae</taxon>
        <taxon>Psathyrellaceae</taxon>
        <taxon>Coprinopsis</taxon>
    </lineage>
</organism>
<feature type="region of interest" description="Disordered" evidence="1">
    <location>
        <begin position="416"/>
        <end position="597"/>
    </location>
</feature>
<feature type="compositionally biased region" description="Low complexity" evidence="1">
    <location>
        <begin position="498"/>
        <end position="523"/>
    </location>
</feature>
<feature type="region of interest" description="Disordered" evidence="1">
    <location>
        <begin position="215"/>
        <end position="353"/>
    </location>
</feature>